<keyword evidence="8" id="KW-1185">Reference proteome</keyword>
<evidence type="ECO:0000313" key="7">
    <source>
        <dbReference type="EMBL" id="CAD5107742.1"/>
    </source>
</evidence>
<evidence type="ECO:0000256" key="1">
    <source>
        <dbReference type="ARBA" id="ARBA00022679"/>
    </source>
</evidence>
<dbReference type="Proteomes" id="UP000583387">
    <property type="component" value="Unassembled WGS sequence"/>
</dbReference>
<dbReference type="PANTHER" id="PTHR24421">
    <property type="entry name" value="NITRATE/NITRITE SENSOR PROTEIN NARX-RELATED"/>
    <property type="match status" value="1"/>
</dbReference>
<keyword evidence="3" id="KW-0902">Two-component regulatory system</keyword>
<evidence type="ECO:0000256" key="3">
    <source>
        <dbReference type="ARBA" id="ARBA00023012"/>
    </source>
</evidence>
<dbReference type="CDD" id="cd16917">
    <property type="entry name" value="HATPase_UhpB-NarQ-NarX-like"/>
    <property type="match status" value="1"/>
</dbReference>
<keyword evidence="1" id="KW-0808">Transferase</keyword>
<feature type="domain" description="Histidine kinase" evidence="6">
    <location>
        <begin position="404"/>
        <end position="497"/>
    </location>
</feature>
<dbReference type="Gene3D" id="1.20.5.1930">
    <property type="match status" value="1"/>
</dbReference>
<dbReference type="PANTHER" id="PTHR24421:SF55">
    <property type="entry name" value="SENSOR HISTIDINE KINASE YDFH"/>
    <property type="match status" value="1"/>
</dbReference>
<feature type="transmembrane region" description="Helical" evidence="5">
    <location>
        <begin position="222"/>
        <end position="241"/>
    </location>
</feature>
<evidence type="ECO:0000256" key="4">
    <source>
        <dbReference type="SAM" id="Coils"/>
    </source>
</evidence>
<organism evidence="7 8">
    <name type="scientific">Zestomonas carbonaria</name>
    <dbReference type="NCBI Taxonomy" id="2762745"/>
    <lineage>
        <taxon>Bacteria</taxon>
        <taxon>Pseudomonadati</taxon>
        <taxon>Pseudomonadota</taxon>
        <taxon>Gammaproteobacteria</taxon>
        <taxon>Pseudomonadales</taxon>
        <taxon>Pseudomonadaceae</taxon>
        <taxon>Zestomonas</taxon>
    </lineage>
</organism>
<evidence type="ECO:0000256" key="5">
    <source>
        <dbReference type="SAM" id="Phobius"/>
    </source>
</evidence>
<dbReference type="InterPro" id="IPR050482">
    <property type="entry name" value="Sensor_HK_TwoCompSys"/>
</dbReference>
<dbReference type="AlphaFoldDB" id="A0A7U7IA96"/>
<dbReference type="Pfam" id="PF07730">
    <property type="entry name" value="HisKA_3"/>
    <property type="match status" value="1"/>
</dbReference>
<name>A0A7U7IA96_9GAMM</name>
<dbReference type="PROSITE" id="PS50109">
    <property type="entry name" value="HIS_KIN"/>
    <property type="match status" value="1"/>
</dbReference>
<feature type="coiled-coil region" evidence="4">
    <location>
        <begin position="262"/>
        <end position="289"/>
    </location>
</feature>
<keyword evidence="4" id="KW-0175">Coiled coil</keyword>
<sequence length="503" mass="55863">MPIDAKVESNSGSLVEAKVETLVESTANQSKTWRQRITERLRGLSRSTQFLIAAALILGLAMVSVGTLVSQQIKLAAAQSAGEAAALYMEAYLDDYVQELASSRSLSEASTQAIDKMMSETSLNQHVVSVKIWLPDGTNVYSTSKLPVYRYYPADPIKQVLQGNIVTRLSALDNDEHAYERSMNTPLYETYVPLREFGTGRILAIGEFYEMEHEIDAIHQEVWAIILVAILAMLSLLFLIVRRGDRIIDGQQMALRQRMLEQAQLHRQNAALQRKIAKATQEFSTINELTQRRLGADLHDGPAQLLTLILLRLDELAEFRDSHQDDGTPVDSDALETIRSAAQESLQEIRGISRGLALPEINELSLREELQLVAKRHEQRTETKVELTLGDLPEQVPLPYKICIYRFVQEALNNAFHHAGGAQQRVGATYDDGLLEIQVEDAGEGIAEEDLNLQGSNRTRLGLVGMRYRIESLGGLFSIESASGHGTLVKAQFNLAAAQPSED</sequence>
<evidence type="ECO:0000259" key="6">
    <source>
        <dbReference type="PROSITE" id="PS50109"/>
    </source>
</evidence>
<dbReference type="InterPro" id="IPR005467">
    <property type="entry name" value="His_kinase_dom"/>
</dbReference>
<evidence type="ECO:0000256" key="2">
    <source>
        <dbReference type="ARBA" id="ARBA00022777"/>
    </source>
</evidence>
<dbReference type="InterPro" id="IPR011712">
    <property type="entry name" value="Sig_transdc_His_kin_sub3_dim/P"/>
</dbReference>
<evidence type="ECO:0000313" key="8">
    <source>
        <dbReference type="Proteomes" id="UP000583387"/>
    </source>
</evidence>
<keyword evidence="5" id="KW-0812">Transmembrane</keyword>
<dbReference type="EMBL" id="CAJFCI010000039">
    <property type="protein sequence ID" value="CAD5107742.1"/>
    <property type="molecule type" value="Genomic_DNA"/>
</dbReference>
<dbReference type="SUPFAM" id="SSF55874">
    <property type="entry name" value="ATPase domain of HSP90 chaperone/DNA topoisomerase II/histidine kinase"/>
    <property type="match status" value="1"/>
</dbReference>
<dbReference type="InterPro" id="IPR036890">
    <property type="entry name" value="HATPase_C_sf"/>
</dbReference>
<keyword evidence="5" id="KW-0472">Membrane</keyword>
<proteinExistence type="predicted"/>
<dbReference type="GO" id="GO:0046983">
    <property type="term" value="F:protein dimerization activity"/>
    <property type="evidence" value="ECO:0007669"/>
    <property type="project" value="InterPro"/>
</dbReference>
<protein>
    <recommendedName>
        <fullName evidence="6">Histidine kinase domain-containing protein</fullName>
    </recommendedName>
</protein>
<dbReference type="Gene3D" id="3.30.565.10">
    <property type="entry name" value="Histidine kinase-like ATPase, C-terminal domain"/>
    <property type="match status" value="1"/>
</dbReference>
<dbReference type="Pfam" id="PF02518">
    <property type="entry name" value="HATPase_c"/>
    <property type="match status" value="1"/>
</dbReference>
<feature type="transmembrane region" description="Helical" evidence="5">
    <location>
        <begin position="50"/>
        <end position="69"/>
    </location>
</feature>
<accession>A0A7U7IA96</accession>
<reference evidence="7 8" key="1">
    <citation type="submission" date="2020-08" db="EMBL/GenBank/DDBJ databases">
        <authorList>
            <person name="Criscuolo A."/>
        </authorList>
    </citation>
    <scope>NUCLEOTIDE SEQUENCE [LARGE SCALE GENOMIC DNA]</scope>
    <source>
        <strain evidence="7">CIP111764</strain>
    </source>
</reference>
<keyword evidence="2" id="KW-0418">Kinase</keyword>
<gene>
    <name evidence="7" type="ORF">PSEWESI4_02017</name>
</gene>
<keyword evidence="5" id="KW-1133">Transmembrane helix</keyword>
<dbReference type="GO" id="GO:0016020">
    <property type="term" value="C:membrane"/>
    <property type="evidence" value="ECO:0007669"/>
    <property type="project" value="InterPro"/>
</dbReference>
<dbReference type="InterPro" id="IPR003594">
    <property type="entry name" value="HATPase_dom"/>
</dbReference>
<dbReference type="GO" id="GO:0000155">
    <property type="term" value="F:phosphorelay sensor kinase activity"/>
    <property type="evidence" value="ECO:0007669"/>
    <property type="project" value="InterPro"/>
</dbReference>
<dbReference type="RefSeq" id="WP_187671078.1">
    <property type="nucleotide sequence ID" value="NZ_CAJFCI010000039.1"/>
</dbReference>
<comment type="caution">
    <text evidence="7">The sequence shown here is derived from an EMBL/GenBank/DDBJ whole genome shotgun (WGS) entry which is preliminary data.</text>
</comment>